<dbReference type="OrthoDB" id="3171075at2"/>
<protein>
    <submittedName>
        <fullName evidence="1">Nucleoid-associated protein</fullName>
    </submittedName>
</protein>
<name>A0A4Q1RH21_9FIRM</name>
<dbReference type="Proteomes" id="UP000290106">
    <property type="component" value="Unassembled WGS sequence"/>
</dbReference>
<dbReference type="AlphaFoldDB" id="A0A4Q1RH21"/>
<accession>A0A4Q1RH21</accession>
<dbReference type="EMBL" id="SDKC01000001">
    <property type="protein sequence ID" value="RXS74937.1"/>
    <property type="molecule type" value="Genomic_DNA"/>
</dbReference>
<dbReference type="GO" id="GO:0009295">
    <property type="term" value="C:nucleoid"/>
    <property type="evidence" value="ECO:0007669"/>
    <property type="project" value="InterPro"/>
</dbReference>
<organism evidence="1 2">
    <name type="scientific">Blautia faecicola</name>
    <dbReference type="NCBI Taxonomy" id="2509240"/>
    <lineage>
        <taxon>Bacteria</taxon>
        <taxon>Bacillati</taxon>
        <taxon>Bacillota</taxon>
        <taxon>Clostridia</taxon>
        <taxon>Lachnospirales</taxon>
        <taxon>Lachnospiraceae</taxon>
        <taxon>Blautia</taxon>
    </lineage>
</organism>
<gene>
    <name evidence="1" type="ORF">ETP43_06685</name>
</gene>
<reference evidence="1 2" key="1">
    <citation type="submission" date="2019-01" db="EMBL/GenBank/DDBJ databases">
        <title>Blautia sp. nov. KGMB01111 isolated human feces.</title>
        <authorList>
            <person name="Park J.-E."/>
            <person name="Kim J.-S."/>
            <person name="Park S.-H."/>
        </authorList>
    </citation>
    <scope>NUCLEOTIDE SEQUENCE [LARGE SCALE GENOMIC DNA]</scope>
    <source>
        <strain evidence="1 2">KGMB01111</strain>
    </source>
</reference>
<dbReference type="Pfam" id="PF04245">
    <property type="entry name" value="NA37"/>
    <property type="match status" value="1"/>
</dbReference>
<proteinExistence type="predicted"/>
<dbReference type="InterPro" id="IPR007358">
    <property type="entry name" value="Nucleoid_associated_NdpA"/>
</dbReference>
<sequence length="337" mass="38517">MQKEDVRLRQVIIHIMDSTMGMPVLSDQVIDFGSDFGDFLRAHIFRLLESDDMKKCSFDEGSQVQAELEAYSEENFIPVSQKLGELLYSVMNKNIDIPPADLLVVEYEIEQQRFLALLKMNYKTYYTHMTDSDPWGNSNSVIKQKAILPGENQKLAEAALIDLADKNLKVIEKKYDVNGVKTNYFSQLFLQCHGSLSPKSKLAIVAKAVDDVQKKFYHESEQFEVQMETKSIINQALEEDGGFAVPVLIDKIFKEQEEMKEQVIEKLDKYHLTETEVEPQNPATTRKYGKQNLITDTGIEIRIPMEQYQNKDKVDFITNPDGTISVLIKNVGSIISK</sequence>
<comment type="caution">
    <text evidence="1">The sequence shown here is derived from an EMBL/GenBank/DDBJ whole genome shotgun (WGS) entry which is preliminary data.</text>
</comment>
<dbReference type="RefSeq" id="WP_129257473.1">
    <property type="nucleotide sequence ID" value="NZ_JBGKFY010000002.1"/>
</dbReference>
<evidence type="ECO:0000313" key="2">
    <source>
        <dbReference type="Proteomes" id="UP000290106"/>
    </source>
</evidence>
<keyword evidence="2" id="KW-1185">Reference proteome</keyword>
<evidence type="ECO:0000313" key="1">
    <source>
        <dbReference type="EMBL" id="RXS74937.1"/>
    </source>
</evidence>